<organism evidence="1 2">
    <name type="scientific">Hydra vulgaris</name>
    <name type="common">Hydra</name>
    <name type="synonym">Hydra attenuata</name>
    <dbReference type="NCBI Taxonomy" id="6087"/>
    <lineage>
        <taxon>Eukaryota</taxon>
        <taxon>Metazoa</taxon>
        <taxon>Cnidaria</taxon>
        <taxon>Hydrozoa</taxon>
        <taxon>Hydroidolina</taxon>
        <taxon>Anthoathecata</taxon>
        <taxon>Aplanulata</taxon>
        <taxon>Hydridae</taxon>
        <taxon>Hydra</taxon>
    </lineage>
</organism>
<accession>A0ABM4DN10</accession>
<dbReference type="RefSeq" id="XP_065675953.1">
    <property type="nucleotide sequence ID" value="XM_065819881.1"/>
</dbReference>
<sequence length="525" mass="59663">MSIKKLSESQLAEYLLSKGVSIDATEKLKSEEIDGLAFLELNALLLHAMGIKMGQAIKIQAIIEEKKKNDITSTSFSLSETLNSSLDESALSPTLSSTIQSSPGVLNESSKVKLKVSTIDVQVALRLDNIDFNIRSLLDEHQTGKLVLAEYDSTGALVKRRQDMIHIVVNSMVHRVGNMYPSTKTKSNLAKAIITAFPNLHSGGKLGYENYYSPFTEYVVGNKKRKVTPHGHIEERLKTMRKHVGVHVQARRKRVIVLAEEFHSSAPFSKEELSMIGELRFDDLGYERKLDYMEKTSCSRRKWIVNCRPTFEDLLKTFPPLKDLAIHFQKDFCCNFPESNDFLAHWEQITPHVISWARQKTNLMVKQILAELDMQDNPSIGIEMDFAFLLLPFIIKVPSKNKSCASAAEVAEHFIQFYPVSTPMEVVIQSRTHKHLLVIALGTHCSVEQLFIVTECRGVPINRCISYAVDILIKLYFLMNMEYAEQCSHILYFLQHTVLGYQDEMHLSRGASDLSLYLRQKLNQF</sequence>
<dbReference type="PANTHER" id="PTHR31025:SF9">
    <property type="entry name" value="SI:DKEY-286J15.1"/>
    <property type="match status" value="1"/>
</dbReference>
<dbReference type="Proteomes" id="UP001652625">
    <property type="component" value="Chromosome 15"/>
</dbReference>
<evidence type="ECO:0000313" key="2">
    <source>
        <dbReference type="RefSeq" id="XP_065675953.1"/>
    </source>
</evidence>
<dbReference type="InterPro" id="IPR013761">
    <property type="entry name" value="SAM/pointed_sf"/>
</dbReference>
<name>A0ABM4DN10_HYDVU</name>
<reference evidence="2" key="1">
    <citation type="submission" date="2025-08" db="UniProtKB">
        <authorList>
            <consortium name="RefSeq"/>
        </authorList>
    </citation>
    <scope>IDENTIFICATION</scope>
</reference>
<dbReference type="GeneID" id="136092155"/>
<gene>
    <name evidence="2" type="primary">LOC136092155</name>
</gene>
<dbReference type="PANTHER" id="PTHR31025">
    <property type="entry name" value="SI:CH211-196P9.1-RELATED"/>
    <property type="match status" value="1"/>
</dbReference>
<protein>
    <submittedName>
        <fullName evidence="2">Uncharacterized protein LOC136092155</fullName>
    </submittedName>
</protein>
<keyword evidence="1" id="KW-1185">Reference proteome</keyword>
<proteinExistence type="predicted"/>
<evidence type="ECO:0000313" key="1">
    <source>
        <dbReference type="Proteomes" id="UP001652625"/>
    </source>
</evidence>
<dbReference type="Gene3D" id="1.10.150.50">
    <property type="entry name" value="Transcription Factor, Ets-1"/>
    <property type="match status" value="1"/>
</dbReference>